<dbReference type="Gene3D" id="3.90.1170.20">
    <property type="entry name" value="Quinolinate phosphoribosyl transferase, N-terminal domain"/>
    <property type="match status" value="1"/>
</dbReference>
<dbReference type="FunFam" id="3.20.20.70:FF:000030">
    <property type="entry name" value="Nicotinate-nucleotide pyrophosphorylase, carboxylating"/>
    <property type="match status" value="1"/>
</dbReference>
<dbReference type="PIRSF" id="PIRSF006250">
    <property type="entry name" value="NadC_ModD"/>
    <property type="match status" value="1"/>
</dbReference>
<dbReference type="GO" id="GO:0009435">
    <property type="term" value="P:NAD+ biosynthetic process"/>
    <property type="evidence" value="ECO:0007669"/>
    <property type="project" value="InterPro"/>
</dbReference>
<dbReference type="NCBIfam" id="TIGR01334">
    <property type="entry name" value="modD"/>
    <property type="match status" value="1"/>
</dbReference>
<sequence>MHFTDAYLEGLLVDDCPYDDLTTEGLGIGDTEGVVEAAPKAPGIVAGLDAACRLFELRGARVERLAKDGDAVEAGQVILRACGRASELHAVYKTAQNVLEYASGVANRAADMVRAAKAENPRAQVALTRKHFPGTKPIVYAAVRAAGGIVHRYGLSDSVLVFDQHRVFCASPDAAVARLKESAPERKIAVEVDSIEEGLRYAAAGADIIQCERFAPETVAEFRRVLSEKHPNVVINVAGGVTAQNAAEYARAGADVLVTSWPYFGKPFDVKMRFSCPNPGACK</sequence>
<dbReference type="Proteomes" id="UP000271003">
    <property type="component" value="Chromosome"/>
</dbReference>
<comment type="similarity">
    <text evidence="1 5">Belongs to the NadC/ModD family.</text>
</comment>
<accession>A0A2Z6IG86</accession>
<dbReference type="PANTHER" id="PTHR32179:SF4">
    <property type="entry name" value="PYROPHOSPHORYLASE MODD-RELATED"/>
    <property type="match status" value="1"/>
</dbReference>
<dbReference type="GO" id="GO:0004514">
    <property type="term" value="F:nicotinate-nucleotide diphosphorylase (carboxylating) activity"/>
    <property type="evidence" value="ECO:0007669"/>
    <property type="project" value="InterPro"/>
</dbReference>
<evidence type="ECO:0000256" key="2">
    <source>
        <dbReference type="ARBA" id="ARBA00019205"/>
    </source>
</evidence>
<reference evidence="8 9" key="1">
    <citation type="journal article" date="2018" name="Int. J. Syst. Evol. Microbiol.">
        <title>Mesosutterella multiformis gen. nov., sp. nov., a member of the family Sutterellaceae and Sutterella megalosphaeroides sp. nov., isolated from human faeces.</title>
        <authorList>
            <person name="Sakamoto M."/>
            <person name="Ikeyama N."/>
            <person name="Kunihiro T."/>
            <person name="Iino T."/>
            <person name="Yuki M."/>
            <person name="Ohkuma M."/>
        </authorList>
    </citation>
    <scope>NUCLEOTIDE SEQUENCE [LARGE SCALE GENOMIC DNA]</scope>
    <source>
        <strain evidence="8 9">6FBBBH3</strain>
    </source>
</reference>
<dbReference type="Pfam" id="PF01729">
    <property type="entry name" value="QRPTase_C"/>
    <property type="match status" value="1"/>
</dbReference>
<proteinExistence type="inferred from homology"/>
<dbReference type="InterPro" id="IPR013785">
    <property type="entry name" value="Aldolase_TIM"/>
</dbReference>
<evidence type="ECO:0000256" key="5">
    <source>
        <dbReference type="PIRNR" id="PIRNR006250"/>
    </source>
</evidence>
<evidence type="ECO:0000313" key="9">
    <source>
        <dbReference type="Proteomes" id="UP000271003"/>
    </source>
</evidence>
<evidence type="ECO:0000259" key="6">
    <source>
        <dbReference type="Pfam" id="PF01729"/>
    </source>
</evidence>
<evidence type="ECO:0000256" key="4">
    <source>
        <dbReference type="ARBA" id="ARBA00022679"/>
    </source>
</evidence>
<evidence type="ECO:0000313" key="8">
    <source>
        <dbReference type="EMBL" id="BBF24128.1"/>
    </source>
</evidence>
<dbReference type="SUPFAM" id="SSF54675">
    <property type="entry name" value="Nicotinate/Quinolinate PRTase N-terminal domain-like"/>
    <property type="match status" value="1"/>
</dbReference>
<dbReference type="Pfam" id="PF02749">
    <property type="entry name" value="QRPTase_N"/>
    <property type="match status" value="1"/>
</dbReference>
<dbReference type="InterPro" id="IPR037128">
    <property type="entry name" value="Quinolinate_PRibosylTase_N_sf"/>
</dbReference>
<evidence type="ECO:0000256" key="1">
    <source>
        <dbReference type="ARBA" id="ARBA00009400"/>
    </source>
</evidence>
<protein>
    <recommendedName>
        <fullName evidence="2">Putative pyrophosphorylase ModD</fullName>
    </recommendedName>
</protein>
<keyword evidence="3 5" id="KW-0328">Glycosyltransferase</keyword>
<dbReference type="GO" id="GO:0034213">
    <property type="term" value="P:quinolinate catabolic process"/>
    <property type="evidence" value="ECO:0007669"/>
    <property type="project" value="TreeGrafter"/>
</dbReference>
<name>A0A2Z6IG86_9BURK</name>
<keyword evidence="4 5" id="KW-0808">Transferase</keyword>
<dbReference type="InterPro" id="IPR006242">
    <property type="entry name" value="ModD"/>
</dbReference>
<dbReference type="PANTHER" id="PTHR32179">
    <property type="entry name" value="NICOTINATE-NUCLEOTIDE PYROPHOSPHORYLASE [CARBOXYLATING]"/>
    <property type="match status" value="1"/>
</dbReference>
<dbReference type="AlphaFoldDB" id="A0A2Z6IG86"/>
<dbReference type="OrthoDB" id="8216773at2"/>
<dbReference type="Gene3D" id="3.20.20.70">
    <property type="entry name" value="Aldolase class I"/>
    <property type="match status" value="1"/>
</dbReference>
<feature type="domain" description="Quinolinate phosphoribosyl transferase N-terminal" evidence="7">
    <location>
        <begin position="20"/>
        <end position="103"/>
    </location>
</feature>
<dbReference type="InterPro" id="IPR002638">
    <property type="entry name" value="Quinolinate_PRibosylTrfase_C"/>
</dbReference>
<dbReference type="InterPro" id="IPR036068">
    <property type="entry name" value="Nicotinate_pribotase-like_C"/>
</dbReference>
<keyword evidence="9" id="KW-1185">Reference proteome</keyword>
<dbReference type="SUPFAM" id="SSF51690">
    <property type="entry name" value="Nicotinate/Quinolinate PRTase C-terminal domain-like"/>
    <property type="match status" value="1"/>
</dbReference>
<feature type="domain" description="Quinolinate phosphoribosyl transferase C-terminal" evidence="6">
    <location>
        <begin position="105"/>
        <end position="272"/>
    </location>
</feature>
<dbReference type="InterPro" id="IPR027277">
    <property type="entry name" value="NadC/ModD"/>
</dbReference>
<organism evidence="8 9">
    <name type="scientific">Sutterella megalosphaeroides</name>
    <dbReference type="NCBI Taxonomy" id="2494234"/>
    <lineage>
        <taxon>Bacteria</taxon>
        <taxon>Pseudomonadati</taxon>
        <taxon>Pseudomonadota</taxon>
        <taxon>Betaproteobacteria</taxon>
        <taxon>Burkholderiales</taxon>
        <taxon>Sutterellaceae</taxon>
        <taxon>Sutterella</taxon>
    </lineage>
</organism>
<gene>
    <name evidence="8" type="primary">modD</name>
    <name evidence="8" type="ORF">SUTMEG_20190</name>
</gene>
<dbReference type="EMBL" id="AP018786">
    <property type="protein sequence ID" value="BBF24128.1"/>
    <property type="molecule type" value="Genomic_DNA"/>
</dbReference>
<dbReference type="GO" id="GO:0005737">
    <property type="term" value="C:cytoplasm"/>
    <property type="evidence" value="ECO:0007669"/>
    <property type="project" value="TreeGrafter"/>
</dbReference>
<dbReference type="InterPro" id="IPR022412">
    <property type="entry name" value="Quinolinate_PRibosylTrfase_N"/>
</dbReference>
<dbReference type="RefSeq" id="WP_120177672.1">
    <property type="nucleotide sequence ID" value="NZ_AP018786.1"/>
</dbReference>
<dbReference type="CDD" id="cd01573">
    <property type="entry name" value="modD_like"/>
    <property type="match status" value="1"/>
</dbReference>
<dbReference type="KEGG" id="sutt:SUTMEG_20190"/>
<evidence type="ECO:0000256" key="3">
    <source>
        <dbReference type="ARBA" id="ARBA00022676"/>
    </source>
</evidence>
<evidence type="ECO:0000259" key="7">
    <source>
        <dbReference type="Pfam" id="PF02749"/>
    </source>
</evidence>